<evidence type="ECO:0000256" key="1">
    <source>
        <dbReference type="SAM" id="MobiDB-lite"/>
    </source>
</evidence>
<name>A0A913Z5X8_PATMI</name>
<protein>
    <submittedName>
        <fullName evidence="2">Uncharacterized protein</fullName>
    </submittedName>
</protein>
<feature type="region of interest" description="Disordered" evidence="1">
    <location>
        <begin position="1"/>
        <end position="38"/>
    </location>
</feature>
<keyword evidence="3" id="KW-1185">Reference proteome</keyword>
<evidence type="ECO:0000313" key="3">
    <source>
        <dbReference type="Proteomes" id="UP000887568"/>
    </source>
</evidence>
<feature type="compositionally biased region" description="Polar residues" evidence="1">
    <location>
        <begin position="1"/>
        <end position="12"/>
    </location>
</feature>
<sequence>MRPAGSSRSLPSVPQARQPYQMSVSDDGSVLRDSTPYRLPKIQQQLAHRLPRTERVTRSEPTDLDQLYKVDYVGSDRMEMYLSKRHKLPGPPYTISQRHRQEGIHMPTFQKVQFEPVLPCNRVVEANGHAELERSTSRTSLSTRDTVILGLGRHVAGTQQESPPAVDKHSAWRLSPHKHKNYDIQAIQGQTGPFSRDFVIHCNTPNSWLQMKLNKQKTSRR</sequence>
<reference evidence="2" key="1">
    <citation type="submission" date="2022-11" db="UniProtKB">
        <authorList>
            <consortium name="EnsemblMetazoa"/>
        </authorList>
    </citation>
    <scope>IDENTIFICATION</scope>
</reference>
<proteinExistence type="predicted"/>
<dbReference type="OMA" id="IHCNTPN"/>
<organism evidence="2 3">
    <name type="scientific">Patiria miniata</name>
    <name type="common">Bat star</name>
    <name type="synonym">Asterina miniata</name>
    <dbReference type="NCBI Taxonomy" id="46514"/>
    <lineage>
        <taxon>Eukaryota</taxon>
        <taxon>Metazoa</taxon>
        <taxon>Echinodermata</taxon>
        <taxon>Eleutherozoa</taxon>
        <taxon>Asterozoa</taxon>
        <taxon>Asteroidea</taxon>
        <taxon>Valvatacea</taxon>
        <taxon>Valvatida</taxon>
        <taxon>Asterinidae</taxon>
        <taxon>Patiria</taxon>
    </lineage>
</organism>
<accession>A0A913Z5X8</accession>
<dbReference type="EnsemblMetazoa" id="XM_038191206.1">
    <property type="protein sequence ID" value="XP_038047134.1"/>
    <property type="gene ID" value="LOC119721236"/>
</dbReference>
<dbReference type="GeneID" id="119721236"/>
<dbReference type="OrthoDB" id="6147043at2759"/>
<dbReference type="Proteomes" id="UP000887568">
    <property type="component" value="Unplaced"/>
</dbReference>
<dbReference type="RefSeq" id="XP_038047134.1">
    <property type="nucleotide sequence ID" value="XM_038191206.1"/>
</dbReference>
<evidence type="ECO:0000313" key="2">
    <source>
        <dbReference type="EnsemblMetazoa" id="XP_038047134.1"/>
    </source>
</evidence>
<dbReference type="AlphaFoldDB" id="A0A913Z5X8"/>